<dbReference type="InterPro" id="IPR001487">
    <property type="entry name" value="Bromodomain"/>
</dbReference>
<dbReference type="Proteomes" id="UP000250043">
    <property type="component" value="Unassembled WGS sequence"/>
</dbReference>
<evidence type="ECO:0000313" key="6">
    <source>
        <dbReference type="EMBL" id="OCH96602.1"/>
    </source>
</evidence>
<dbReference type="PROSITE" id="PS50014">
    <property type="entry name" value="BROMODOMAIN_2"/>
    <property type="match status" value="2"/>
</dbReference>
<dbReference type="PROSITE" id="PS51525">
    <property type="entry name" value="NET"/>
    <property type="match status" value="1"/>
</dbReference>
<dbReference type="SUPFAM" id="SSF47370">
    <property type="entry name" value="Bromodomain"/>
    <property type="match status" value="2"/>
</dbReference>
<dbReference type="OrthoDB" id="784962at2759"/>
<organism evidence="6 7">
    <name type="scientific">Obba rivulosa</name>
    <dbReference type="NCBI Taxonomy" id="1052685"/>
    <lineage>
        <taxon>Eukaryota</taxon>
        <taxon>Fungi</taxon>
        <taxon>Dikarya</taxon>
        <taxon>Basidiomycota</taxon>
        <taxon>Agaricomycotina</taxon>
        <taxon>Agaricomycetes</taxon>
        <taxon>Polyporales</taxon>
        <taxon>Gelatoporiaceae</taxon>
        <taxon>Obba</taxon>
    </lineage>
</organism>
<evidence type="ECO:0000313" key="7">
    <source>
        <dbReference type="Proteomes" id="UP000250043"/>
    </source>
</evidence>
<proteinExistence type="predicted"/>
<sequence length="800" mass="87769">MSDAPQNGVLIDHHDAPNKPTINGDLNGHAHDGVSPDSPAANSPATPVNTAMAADIKIDTDYTERESDVRHEPIPVKLDTVEDASVLPQVGTPLDPATLPIEPPKGTPPPPTGQLLEDVRMAEEPLPSQGSDVHMADDAANSSAGAVVPNGHAHESPAATPMSTSLPAVPSSETAVQSHDASSPYPNNINSNNNDDDDKPPPAKRQRKHSDADRASVANTGTTPPASVSPAAADTPLPAQPPVSTISVPQWRFCMSTIRTLKKMKDAGPFLQPVDPIVLNIPHYPSIIKNPMDFSTVERKLQASSPVKPDSNPTNPRYFTADDFIADVRLIFANCVTFNGPDHAVSLMGKRVEAVFDKQIKQMPPPEEPKPVVKKVPTPPPPPPPAPIPAKKPVARRQSTSVPVIRRTDEQSGRPKREIHPPPPKDLPYLDVPKKARRVKAAKNDINAEQLRYCEKVLKDLHRKQHYNIAHPFYEPVDWVKLDIPSYPKVIKRPMDLSTMKKKLTNGEYSTAQAFYDDFKLMVRNCMTFNPAKNPVHEAGVALDRLFEEKWHQLPTPRSHDVSEDEDEDEDEDSDEERARMIATMESQIQSMKNNLDSLRKKTKLEKRKEKKEKPVKQAAPVASSSKAMPKQPKNASTSKKKGKKPVNDDDVLTFEQKKDLSDTIGKLDGTKLEKVIQIIHEGVPEIRDSTEEIELEIDQLPASVLTKLYNFVIRPIRAATVPKRSRTGKGTGTGGLKRKSMDEDVEAEKIRQLEARMKLFEEGGTLAAGEVNGITHTADDSEHSSAESSDSESSASDSE</sequence>
<feature type="compositionally biased region" description="Low complexity" evidence="3">
    <location>
        <begin position="220"/>
        <end position="236"/>
    </location>
</feature>
<feature type="compositionally biased region" description="Pro residues" evidence="3">
    <location>
        <begin position="377"/>
        <end position="390"/>
    </location>
</feature>
<keyword evidence="1 2" id="KW-0103">Bromodomain</keyword>
<protein>
    <submittedName>
        <fullName evidence="6">Bromodomain-containing protein</fullName>
    </submittedName>
</protein>
<feature type="compositionally biased region" description="Basic and acidic residues" evidence="3">
    <location>
        <begin position="406"/>
        <end position="420"/>
    </location>
</feature>
<dbReference type="InterPro" id="IPR027353">
    <property type="entry name" value="NET_dom"/>
</dbReference>
<feature type="compositionally biased region" description="Pro residues" evidence="3">
    <location>
        <begin position="101"/>
        <end position="112"/>
    </location>
</feature>
<feature type="compositionally biased region" description="Low complexity" evidence="3">
    <location>
        <begin position="787"/>
        <end position="800"/>
    </location>
</feature>
<feature type="region of interest" description="Disordered" evidence="3">
    <location>
        <begin position="554"/>
        <end position="577"/>
    </location>
</feature>
<feature type="region of interest" description="Disordered" evidence="3">
    <location>
        <begin position="605"/>
        <end position="651"/>
    </location>
</feature>
<gene>
    <name evidence="6" type="ORF">OBBRIDRAFT_12864</name>
</gene>
<dbReference type="Pfam" id="PF00439">
    <property type="entry name" value="Bromodomain"/>
    <property type="match status" value="2"/>
</dbReference>
<feature type="domain" description="NET" evidence="5">
    <location>
        <begin position="643"/>
        <end position="724"/>
    </location>
</feature>
<feature type="region of interest" description="Disordered" evidence="3">
    <location>
        <begin position="767"/>
        <end position="800"/>
    </location>
</feature>
<dbReference type="InterPro" id="IPR050935">
    <property type="entry name" value="Bromo_chromatin_reader"/>
</dbReference>
<dbReference type="GO" id="GO:0006338">
    <property type="term" value="P:chromatin remodeling"/>
    <property type="evidence" value="ECO:0007669"/>
    <property type="project" value="TreeGrafter"/>
</dbReference>
<feature type="domain" description="Bromo" evidence="4">
    <location>
        <begin position="262"/>
        <end position="346"/>
    </location>
</feature>
<feature type="region of interest" description="Disordered" evidence="3">
    <location>
        <begin position="361"/>
        <end position="430"/>
    </location>
</feature>
<dbReference type="Pfam" id="PF17035">
    <property type="entry name" value="BET"/>
    <property type="match status" value="1"/>
</dbReference>
<dbReference type="Gene3D" id="1.20.920.10">
    <property type="entry name" value="Bromodomain-like"/>
    <property type="match status" value="2"/>
</dbReference>
<feature type="compositionally biased region" description="Low complexity" evidence="3">
    <location>
        <begin position="182"/>
        <end position="193"/>
    </location>
</feature>
<evidence type="ECO:0000256" key="1">
    <source>
        <dbReference type="ARBA" id="ARBA00023117"/>
    </source>
</evidence>
<feature type="region of interest" description="Disordered" evidence="3">
    <location>
        <begin position="724"/>
        <end position="744"/>
    </location>
</feature>
<evidence type="ECO:0000259" key="4">
    <source>
        <dbReference type="PROSITE" id="PS50014"/>
    </source>
</evidence>
<dbReference type="PRINTS" id="PR00503">
    <property type="entry name" value="BROMODOMAIN"/>
</dbReference>
<feature type="compositionally biased region" description="Acidic residues" evidence="3">
    <location>
        <begin position="563"/>
        <end position="576"/>
    </location>
</feature>
<feature type="region of interest" description="Disordered" evidence="3">
    <location>
        <begin position="60"/>
        <end position="244"/>
    </location>
</feature>
<feature type="compositionally biased region" description="Polar residues" evidence="3">
    <location>
        <begin position="161"/>
        <end position="181"/>
    </location>
</feature>
<dbReference type="Gene3D" id="1.20.1270.220">
    <property type="match status" value="1"/>
</dbReference>
<keyword evidence="7" id="KW-1185">Reference proteome</keyword>
<dbReference type="AlphaFoldDB" id="A0A8E2J794"/>
<dbReference type="SMART" id="SM00297">
    <property type="entry name" value="BROMO"/>
    <property type="match status" value="2"/>
</dbReference>
<dbReference type="GO" id="GO:0005634">
    <property type="term" value="C:nucleus"/>
    <property type="evidence" value="ECO:0007669"/>
    <property type="project" value="TreeGrafter"/>
</dbReference>
<feature type="compositionally biased region" description="Basic and acidic residues" evidence="3">
    <location>
        <begin position="60"/>
        <end position="74"/>
    </location>
</feature>
<dbReference type="PANTHER" id="PTHR22880:SF225">
    <property type="entry name" value="BROMODOMAIN-CONTAINING PROTEIN BET-1-RELATED"/>
    <property type="match status" value="1"/>
</dbReference>
<dbReference type="CDD" id="cd05500">
    <property type="entry name" value="Bromo_BDF1_2_I"/>
    <property type="match status" value="1"/>
</dbReference>
<evidence type="ECO:0000256" key="2">
    <source>
        <dbReference type="PROSITE-ProRule" id="PRU00035"/>
    </source>
</evidence>
<dbReference type="InterPro" id="IPR036427">
    <property type="entry name" value="Bromodomain-like_sf"/>
</dbReference>
<reference evidence="6 7" key="1">
    <citation type="submission" date="2016-07" db="EMBL/GenBank/DDBJ databases">
        <title>Draft genome of the white-rot fungus Obba rivulosa 3A-2.</title>
        <authorList>
            <consortium name="DOE Joint Genome Institute"/>
            <person name="Miettinen O."/>
            <person name="Riley R."/>
            <person name="Acob R."/>
            <person name="Barry K."/>
            <person name="Cullen D."/>
            <person name="De Vries R."/>
            <person name="Hainaut M."/>
            <person name="Hatakka A."/>
            <person name="Henrissat B."/>
            <person name="Hilden K."/>
            <person name="Kuo R."/>
            <person name="Labutti K."/>
            <person name="Lipzen A."/>
            <person name="Makela M.R."/>
            <person name="Sandor L."/>
            <person name="Spatafora J.W."/>
            <person name="Grigoriev I.V."/>
            <person name="Hibbett D.S."/>
        </authorList>
    </citation>
    <scope>NUCLEOTIDE SEQUENCE [LARGE SCALE GENOMIC DNA]</scope>
    <source>
        <strain evidence="6 7">3A-2</strain>
    </source>
</reference>
<dbReference type="PANTHER" id="PTHR22880">
    <property type="entry name" value="FALZ-RELATED BROMODOMAIN-CONTAINING PROTEINS"/>
    <property type="match status" value="1"/>
</dbReference>
<dbReference type="InterPro" id="IPR038336">
    <property type="entry name" value="NET_sf"/>
</dbReference>
<dbReference type="EMBL" id="KV722330">
    <property type="protein sequence ID" value="OCH96602.1"/>
    <property type="molecule type" value="Genomic_DNA"/>
</dbReference>
<evidence type="ECO:0000259" key="5">
    <source>
        <dbReference type="PROSITE" id="PS51525"/>
    </source>
</evidence>
<dbReference type="GO" id="GO:0006355">
    <property type="term" value="P:regulation of DNA-templated transcription"/>
    <property type="evidence" value="ECO:0007669"/>
    <property type="project" value="TreeGrafter"/>
</dbReference>
<evidence type="ECO:0000256" key="3">
    <source>
        <dbReference type="SAM" id="MobiDB-lite"/>
    </source>
</evidence>
<dbReference type="GO" id="GO:0000785">
    <property type="term" value="C:chromatin"/>
    <property type="evidence" value="ECO:0007669"/>
    <property type="project" value="TreeGrafter"/>
</dbReference>
<accession>A0A8E2J794</accession>
<feature type="domain" description="Bromo" evidence="4">
    <location>
        <begin position="465"/>
        <end position="537"/>
    </location>
</feature>
<name>A0A8E2J794_9APHY</name>
<feature type="region of interest" description="Disordered" evidence="3">
    <location>
        <begin position="1"/>
        <end position="48"/>
    </location>
</feature>